<sequence length="662" mass="75475">MTQRKKKTIEYHFVDMNDPDRYKKLKVGRACDFCRRRKSKCDIGVPGSGTCSNCKKSNQTCIFSAVQQPQPQQQQQATNTFTDGYRDKFPFLSMDAKAHCSYERDNIYAHTTLTNYGEEPVYSKQSEHEIFDVYFGHFHPFFPLLDKHQILQSLRFDNMPLSLSLAIMAIASCHFTHTDTNAAFYYTKAIDTLDHSPCLSSVQTLFLLYKYGEMVTPVGTPISSLTIGYLKEAQSILAQLPTQLPNQNNSDSARQDEFRSRAQWLIYITLSFGNIADQRWREALDYCIIPTKKPELTEIEHYDKNELNTTCNLIQLANLALIFSPTVCFMADQNTLFATNMNDFLPEFLNYATRLERWKAALPPPIAHSLYTNHLYTVQDGTKSPSFTTYLCLIHDIISLLVTIHQPDRHAHLSRLALAVCYRAHCLTVGDLAPSTFSRVASIQGSRLVTFALTLALQTQSYCEKNNLSLEAHKNYEACCDLTFQIFDQISLSPQLYMTINALRAQRESEAAAAAATLLTSEQIENRSSGREERPHYSTQSSYSSNESNYTSTTDYSYYTPIPQPSHTSTRNTQTTSMTGDWQTYSHYTTSNYDSLIETQYEMMQDTAMPTTPTFQHTEPTVIIDSYYSLPMSDSRRMTGPVVASSYFYHHEPLEVLYDAKS</sequence>
<dbReference type="EMBL" id="JAEPRD010000014">
    <property type="protein sequence ID" value="KAG2209839.1"/>
    <property type="molecule type" value="Genomic_DNA"/>
</dbReference>
<dbReference type="PANTHER" id="PTHR47338:SF5">
    <property type="entry name" value="ZN(II)2CYS6 TRANSCRIPTION FACTOR (EUROFUNG)"/>
    <property type="match status" value="1"/>
</dbReference>
<evidence type="ECO:0000313" key="8">
    <source>
        <dbReference type="EMBL" id="KAG2209839.1"/>
    </source>
</evidence>
<dbReference type="InterPro" id="IPR036864">
    <property type="entry name" value="Zn2-C6_fun-type_DNA-bd_sf"/>
</dbReference>
<accession>A0A8H7RF65</accession>
<evidence type="ECO:0000256" key="3">
    <source>
        <dbReference type="ARBA" id="ARBA00023015"/>
    </source>
</evidence>
<keyword evidence="3" id="KW-0805">Transcription regulation</keyword>
<dbReference type="PROSITE" id="PS50048">
    <property type="entry name" value="ZN2_CY6_FUNGAL_2"/>
    <property type="match status" value="1"/>
</dbReference>
<feature type="non-terminal residue" evidence="8">
    <location>
        <position position="1"/>
    </location>
</feature>
<feature type="compositionally biased region" description="Low complexity" evidence="6">
    <location>
        <begin position="537"/>
        <end position="578"/>
    </location>
</feature>
<reference evidence="8" key="1">
    <citation type="submission" date="2020-12" db="EMBL/GenBank/DDBJ databases">
        <title>Metabolic potential, ecology and presence of endohyphal bacteria is reflected in genomic diversity of Mucoromycotina.</title>
        <authorList>
            <person name="Muszewska A."/>
            <person name="Okrasinska A."/>
            <person name="Steczkiewicz K."/>
            <person name="Drgas O."/>
            <person name="Orlowska M."/>
            <person name="Perlinska-Lenart U."/>
            <person name="Aleksandrzak-Piekarczyk T."/>
            <person name="Szatraj K."/>
            <person name="Zielenkiewicz U."/>
            <person name="Pilsyk S."/>
            <person name="Malc E."/>
            <person name="Mieczkowski P."/>
            <person name="Kruszewska J.S."/>
            <person name="Biernat P."/>
            <person name="Pawlowska J."/>
        </authorList>
    </citation>
    <scope>NUCLEOTIDE SEQUENCE</scope>
    <source>
        <strain evidence="8">WA0000017839</strain>
    </source>
</reference>
<evidence type="ECO:0000256" key="1">
    <source>
        <dbReference type="ARBA" id="ARBA00004123"/>
    </source>
</evidence>
<keyword evidence="9" id="KW-1185">Reference proteome</keyword>
<dbReference type="GO" id="GO:0006351">
    <property type="term" value="P:DNA-templated transcription"/>
    <property type="evidence" value="ECO:0007669"/>
    <property type="project" value="InterPro"/>
</dbReference>
<dbReference type="AlphaFoldDB" id="A0A8H7RF65"/>
<evidence type="ECO:0000256" key="6">
    <source>
        <dbReference type="SAM" id="MobiDB-lite"/>
    </source>
</evidence>
<dbReference type="GO" id="GO:0005634">
    <property type="term" value="C:nucleus"/>
    <property type="evidence" value="ECO:0007669"/>
    <property type="project" value="UniProtKB-SubCell"/>
</dbReference>
<proteinExistence type="predicted"/>
<dbReference type="GO" id="GO:0008270">
    <property type="term" value="F:zinc ion binding"/>
    <property type="evidence" value="ECO:0007669"/>
    <property type="project" value="InterPro"/>
</dbReference>
<dbReference type="InterPro" id="IPR001138">
    <property type="entry name" value="Zn2Cys6_DnaBD"/>
</dbReference>
<evidence type="ECO:0000313" key="9">
    <source>
        <dbReference type="Proteomes" id="UP000603453"/>
    </source>
</evidence>
<keyword evidence="5" id="KW-0539">Nucleus</keyword>
<evidence type="ECO:0000256" key="4">
    <source>
        <dbReference type="ARBA" id="ARBA00023163"/>
    </source>
</evidence>
<name>A0A8H7RF65_9FUNG</name>
<comment type="caution">
    <text evidence="8">The sequence shown here is derived from an EMBL/GenBank/DDBJ whole genome shotgun (WGS) entry which is preliminary data.</text>
</comment>
<keyword evidence="4" id="KW-0804">Transcription</keyword>
<dbReference type="SMART" id="SM00066">
    <property type="entry name" value="GAL4"/>
    <property type="match status" value="1"/>
</dbReference>
<organism evidence="8 9">
    <name type="scientific">Mucor saturninus</name>
    <dbReference type="NCBI Taxonomy" id="64648"/>
    <lineage>
        <taxon>Eukaryota</taxon>
        <taxon>Fungi</taxon>
        <taxon>Fungi incertae sedis</taxon>
        <taxon>Mucoromycota</taxon>
        <taxon>Mucoromycotina</taxon>
        <taxon>Mucoromycetes</taxon>
        <taxon>Mucorales</taxon>
        <taxon>Mucorineae</taxon>
        <taxon>Mucoraceae</taxon>
        <taxon>Mucor</taxon>
    </lineage>
</organism>
<dbReference type="SUPFAM" id="SSF57701">
    <property type="entry name" value="Zn2/Cys6 DNA-binding domain"/>
    <property type="match status" value="1"/>
</dbReference>
<feature type="region of interest" description="Disordered" evidence="6">
    <location>
        <begin position="523"/>
        <end position="578"/>
    </location>
</feature>
<evidence type="ECO:0000259" key="7">
    <source>
        <dbReference type="PROSITE" id="PS50048"/>
    </source>
</evidence>
<feature type="compositionally biased region" description="Basic and acidic residues" evidence="6">
    <location>
        <begin position="524"/>
        <end position="536"/>
    </location>
</feature>
<evidence type="ECO:0000256" key="5">
    <source>
        <dbReference type="ARBA" id="ARBA00023242"/>
    </source>
</evidence>
<dbReference type="CDD" id="cd00067">
    <property type="entry name" value="GAL4"/>
    <property type="match status" value="1"/>
</dbReference>
<dbReference type="PROSITE" id="PS00463">
    <property type="entry name" value="ZN2_CY6_FUNGAL_1"/>
    <property type="match status" value="1"/>
</dbReference>
<evidence type="ECO:0000256" key="2">
    <source>
        <dbReference type="ARBA" id="ARBA00022723"/>
    </source>
</evidence>
<dbReference type="CDD" id="cd12148">
    <property type="entry name" value="fungal_TF_MHR"/>
    <property type="match status" value="1"/>
</dbReference>
<keyword evidence="2" id="KW-0479">Metal-binding</keyword>
<feature type="domain" description="Zn(2)-C6 fungal-type" evidence="7">
    <location>
        <begin position="30"/>
        <end position="63"/>
    </location>
</feature>
<dbReference type="Proteomes" id="UP000603453">
    <property type="component" value="Unassembled WGS sequence"/>
</dbReference>
<dbReference type="Gene3D" id="4.10.240.10">
    <property type="entry name" value="Zn(2)-C6 fungal-type DNA-binding domain"/>
    <property type="match status" value="1"/>
</dbReference>
<dbReference type="PANTHER" id="PTHR47338">
    <property type="entry name" value="ZN(II)2CYS6 TRANSCRIPTION FACTOR (EUROFUNG)-RELATED"/>
    <property type="match status" value="1"/>
</dbReference>
<dbReference type="InterPro" id="IPR050815">
    <property type="entry name" value="TF_fung"/>
</dbReference>
<protein>
    <recommendedName>
        <fullName evidence="7">Zn(2)-C6 fungal-type domain-containing protein</fullName>
    </recommendedName>
</protein>
<dbReference type="GO" id="GO:0000981">
    <property type="term" value="F:DNA-binding transcription factor activity, RNA polymerase II-specific"/>
    <property type="evidence" value="ECO:0007669"/>
    <property type="project" value="InterPro"/>
</dbReference>
<dbReference type="GO" id="GO:0003677">
    <property type="term" value="F:DNA binding"/>
    <property type="evidence" value="ECO:0007669"/>
    <property type="project" value="InterPro"/>
</dbReference>
<dbReference type="OrthoDB" id="2262349at2759"/>
<gene>
    <name evidence="8" type="ORF">INT47_001988</name>
</gene>
<dbReference type="Pfam" id="PF00172">
    <property type="entry name" value="Zn_clus"/>
    <property type="match status" value="1"/>
</dbReference>
<comment type="subcellular location">
    <subcellularLocation>
        <location evidence="1">Nucleus</location>
    </subcellularLocation>
</comment>